<evidence type="ECO:0000313" key="2">
    <source>
        <dbReference type="Proteomes" id="UP001283361"/>
    </source>
</evidence>
<dbReference type="EMBL" id="JAWDGP010000392">
    <property type="protein sequence ID" value="KAK3800931.1"/>
    <property type="molecule type" value="Genomic_DNA"/>
</dbReference>
<reference evidence="1" key="1">
    <citation type="journal article" date="2023" name="G3 (Bethesda)">
        <title>A reference genome for the long-term kleptoplast-retaining sea slug Elysia crispata morphotype clarki.</title>
        <authorList>
            <person name="Eastman K.E."/>
            <person name="Pendleton A.L."/>
            <person name="Shaikh M.A."/>
            <person name="Suttiyut T."/>
            <person name="Ogas R."/>
            <person name="Tomko P."/>
            <person name="Gavelis G."/>
            <person name="Widhalm J.R."/>
            <person name="Wisecaver J.H."/>
        </authorList>
    </citation>
    <scope>NUCLEOTIDE SEQUENCE</scope>
    <source>
        <strain evidence="1">ECLA1</strain>
    </source>
</reference>
<proteinExistence type="predicted"/>
<sequence length="103" mass="10821">MGLTFSKQGCGEVWLSITLAVDEGSTTTNETMEAAADLPGCVEKNCLEEDKRQYLAVSRINISGSHVASHNMQVTTLAPLAAVNETRGLTLHAAGGVVTSSTR</sequence>
<comment type="caution">
    <text evidence="1">The sequence shown here is derived from an EMBL/GenBank/DDBJ whole genome shotgun (WGS) entry which is preliminary data.</text>
</comment>
<keyword evidence="2" id="KW-1185">Reference proteome</keyword>
<dbReference type="Proteomes" id="UP001283361">
    <property type="component" value="Unassembled WGS sequence"/>
</dbReference>
<name>A0AAE1B8U8_9GAST</name>
<evidence type="ECO:0000313" key="1">
    <source>
        <dbReference type="EMBL" id="KAK3800931.1"/>
    </source>
</evidence>
<dbReference type="AlphaFoldDB" id="A0AAE1B8U8"/>
<protein>
    <submittedName>
        <fullName evidence="1">Uncharacterized protein</fullName>
    </submittedName>
</protein>
<accession>A0AAE1B8U8</accession>
<gene>
    <name evidence="1" type="ORF">RRG08_060276</name>
</gene>
<organism evidence="1 2">
    <name type="scientific">Elysia crispata</name>
    <name type="common">lettuce slug</name>
    <dbReference type="NCBI Taxonomy" id="231223"/>
    <lineage>
        <taxon>Eukaryota</taxon>
        <taxon>Metazoa</taxon>
        <taxon>Spiralia</taxon>
        <taxon>Lophotrochozoa</taxon>
        <taxon>Mollusca</taxon>
        <taxon>Gastropoda</taxon>
        <taxon>Heterobranchia</taxon>
        <taxon>Euthyneura</taxon>
        <taxon>Panpulmonata</taxon>
        <taxon>Sacoglossa</taxon>
        <taxon>Placobranchoidea</taxon>
        <taxon>Plakobranchidae</taxon>
        <taxon>Elysia</taxon>
    </lineage>
</organism>